<dbReference type="Gene3D" id="1.10.8.590">
    <property type="match status" value="1"/>
</dbReference>
<protein>
    <submittedName>
        <fullName evidence="6">tRNA/rRNA methyltransferase</fullName>
        <ecNumber evidence="6">2.1.1.-</ecNumber>
    </submittedName>
</protein>
<comment type="similarity">
    <text evidence="1">Belongs to the class IV-like SAM-binding methyltransferase superfamily. RNA methyltransferase TrmH family.</text>
</comment>
<evidence type="ECO:0000259" key="5">
    <source>
        <dbReference type="Pfam" id="PF00588"/>
    </source>
</evidence>
<dbReference type="InterPro" id="IPR029028">
    <property type="entry name" value="Alpha/beta_knot_MTases"/>
</dbReference>
<evidence type="ECO:0000256" key="2">
    <source>
        <dbReference type="ARBA" id="ARBA00022603"/>
    </source>
</evidence>
<evidence type="ECO:0000256" key="1">
    <source>
        <dbReference type="ARBA" id="ARBA00007228"/>
    </source>
</evidence>
<gene>
    <name evidence="6" type="ORF">HNR37_002052</name>
</gene>
<dbReference type="GO" id="GO:0002128">
    <property type="term" value="P:tRNA nucleoside ribose methylation"/>
    <property type="evidence" value="ECO:0007669"/>
    <property type="project" value="TreeGrafter"/>
</dbReference>
<dbReference type="RefSeq" id="WP_183733714.1">
    <property type="nucleotide sequence ID" value="NZ_JACHID010000015.1"/>
</dbReference>
<keyword evidence="7" id="KW-1185">Reference proteome</keyword>
<evidence type="ECO:0000313" key="7">
    <source>
        <dbReference type="Proteomes" id="UP000528322"/>
    </source>
</evidence>
<accession>A0A7W8DHR2</accession>
<evidence type="ECO:0000256" key="4">
    <source>
        <dbReference type="ARBA" id="ARBA00022691"/>
    </source>
</evidence>
<dbReference type="Proteomes" id="UP000528322">
    <property type="component" value="Unassembled WGS sequence"/>
</dbReference>
<keyword evidence="3 6" id="KW-0808">Transferase</keyword>
<keyword evidence="2 6" id="KW-0489">Methyltransferase</keyword>
<reference evidence="6 7" key="1">
    <citation type="submission" date="2020-08" db="EMBL/GenBank/DDBJ databases">
        <title>Genomic Encyclopedia of Type Strains, Phase IV (KMG-IV): sequencing the most valuable type-strain genomes for metagenomic binning, comparative biology and taxonomic classification.</title>
        <authorList>
            <person name="Goeker M."/>
        </authorList>
    </citation>
    <scope>NUCLEOTIDE SEQUENCE [LARGE SCALE GENOMIC DNA]</scope>
    <source>
        <strain evidence="6 7">DSM 22071</strain>
    </source>
</reference>
<dbReference type="SUPFAM" id="SSF75217">
    <property type="entry name" value="alpha/beta knot"/>
    <property type="match status" value="1"/>
</dbReference>
<dbReference type="Gene3D" id="3.40.1280.10">
    <property type="match status" value="1"/>
</dbReference>
<dbReference type="GO" id="GO:0003723">
    <property type="term" value="F:RNA binding"/>
    <property type="evidence" value="ECO:0007669"/>
    <property type="project" value="InterPro"/>
</dbReference>
<dbReference type="GO" id="GO:0005829">
    <property type="term" value="C:cytosol"/>
    <property type="evidence" value="ECO:0007669"/>
    <property type="project" value="TreeGrafter"/>
</dbReference>
<dbReference type="AlphaFoldDB" id="A0A7W8DHR2"/>
<dbReference type="GO" id="GO:0008173">
    <property type="term" value="F:RNA methyltransferase activity"/>
    <property type="evidence" value="ECO:0007669"/>
    <property type="project" value="InterPro"/>
</dbReference>
<dbReference type="InterPro" id="IPR004384">
    <property type="entry name" value="RNA_MeTrfase_TrmJ/LasT"/>
</dbReference>
<sequence length="256" mass="29161">MNTAADSWKNECWVVLDRIEGPVNLGFISRAMANTGFANLRYSGELDTEDEEARRFAVHSQDLLKSFKQVSRKNLLDGMDVVVGLSPRQPWSDGHDLPLDKLWVTLKSALERKQRVALLFGNEAHGLDNATLAHCRYRLALPTVARYRSMNLAQAVLVVLWELHRQSGTAQGVETSQPSLAGGAQREQMLLKLRHLLETTGYLDHQNPEEIWQEMALIFRSRDWSQREMTLLTGMVNKVLKQHLACCKEMQQVPRQ</sequence>
<evidence type="ECO:0000313" key="6">
    <source>
        <dbReference type="EMBL" id="MBB5022709.1"/>
    </source>
</evidence>
<dbReference type="EC" id="2.1.1.-" evidence="6"/>
<dbReference type="PANTHER" id="PTHR42786">
    <property type="entry name" value="TRNA/RRNA METHYLTRANSFERASE"/>
    <property type="match status" value="1"/>
</dbReference>
<keyword evidence="4" id="KW-0949">S-adenosyl-L-methionine</keyword>
<name>A0A7W8DHR2_9BACT</name>
<evidence type="ECO:0000256" key="3">
    <source>
        <dbReference type="ARBA" id="ARBA00022679"/>
    </source>
</evidence>
<feature type="domain" description="tRNA/rRNA methyltransferase SpoU type" evidence="5">
    <location>
        <begin position="13"/>
        <end position="161"/>
    </location>
</feature>
<proteinExistence type="inferred from homology"/>
<comment type="caution">
    <text evidence="6">The sequence shown here is derived from an EMBL/GenBank/DDBJ whole genome shotgun (WGS) entry which is preliminary data.</text>
</comment>
<organism evidence="6 7">
    <name type="scientific">Desulfurispira natronophila</name>
    <dbReference type="NCBI Taxonomy" id="682562"/>
    <lineage>
        <taxon>Bacteria</taxon>
        <taxon>Pseudomonadati</taxon>
        <taxon>Chrysiogenota</taxon>
        <taxon>Chrysiogenia</taxon>
        <taxon>Chrysiogenales</taxon>
        <taxon>Chrysiogenaceae</taxon>
        <taxon>Desulfurispira</taxon>
    </lineage>
</organism>
<dbReference type="PANTHER" id="PTHR42786:SF2">
    <property type="entry name" value="TRNA (CYTIDINE_URIDINE-2'-O-)-METHYLTRANSFERASE TRMJ"/>
    <property type="match status" value="1"/>
</dbReference>
<dbReference type="InterPro" id="IPR001537">
    <property type="entry name" value="SpoU_MeTrfase"/>
</dbReference>
<dbReference type="InterPro" id="IPR029026">
    <property type="entry name" value="tRNA_m1G_MTases_N"/>
</dbReference>
<dbReference type="PIRSF" id="PIRSF004808">
    <property type="entry name" value="LasT"/>
    <property type="match status" value="1"/>
</dbReference>
<dbReference type="Pfam" id="PF00588">
    <property type="entry name" value="SpoU_methylase"/>
    <property type="match status" value="1"/>
</dbReference>
<dbReference type="EMBL" id="JACHID010000015">
    <property type="protein sequence ID" value="MBB5022709.1"/>
    <property type="molecule type" value="Genomic_DNA"/>
</dbReference>
<dbReference type="CDD" id="cd18093">
    <property type="entry name" value="SpoU-like_TrmJ"/>
    <property type="match status" value="1"/>
</dbReference>